<evidence type="ECO:0008006" key="4">
    <source>
        <dbReference type="Google" id="ProtNLM"/>
    </source>
</evidence>
<dbReference type="EMBL" id="CP060719">
    <property type="protein sequence ID" value="QNN68994.1"/>
    <property type="molecule type" value="Genomic_DNA"/>
</dbReference>
<gene>
    <name evidence="2" type="ORF">H9L16_09700</name>
</gene>
<evidence type="ECO:0000313" key="3">
    <source>
        <dbReference type="Proteomes" id="UP000515804"/>
    </source>
</evidence>
<feature type="transmembrane region" description="Helical" evidence="1">
    <location>
        <begin position="44"/>
        <end position="64"/>
    </location>
</feature>
<keyword evidence="1" id="KW-1133">Transmembrane helix</keyword>
<keyword evidence="3" id="KW-1185">Reference proteome</keyword>
<keyword evidence="1" id="KW-0472">Membrane</keyword>
<accession>A0A7G9SMB9</accession>
<evidence type="ECO:0000256" key="1">
    <source>
        <dbReference type="SAM" id="Phobius"/>
    </source>
</evidence>
<dbReference type="Proteomes" id="UP000515804">
    <property type="component" value="Chromosome"/>
</dbReference>
<proteinExistence type="predicted"/>
<name>A0A7G9SMB9_9GAMM</name>
<reference evidence="2 3" key="1">
    <citation type="submission" date="2020-08" db="EMBL/GenBank/DDBJ databases">
        <title>Genome sequence of Thermomonas carbonis KCTC 42013T.</title>
        <authorList>
            <person name="Hyun D.-W."/>
            <person name="Bae J.-W."/>
        </authorList>
    </citation>
    <scope>NUCLEOTIDE SEQUENCE [LARGE SCALE GENOMIC DNA]</scope>
    <source>
        <strain evidence="2 3">KCTC 42013</strain>
    </source>
</reference>
<protein>
    <recommendedName>
        <fullName evidence="4">Serine/threonine protein kinase</fullName>
    </recommendedName>
</protein>
<dbReference type="RefSeq" id="WP_187551517.1">
    <property type="nucleotide sequence ID" value="NZ_BMZL01000002.1"/>
</dbReference>
<organism evidence="2 3">
    <name type="scientific">Thermomonas carbonis</name>
    <dbReference type="NCBI Taxonomy" id="1463158"/>
    <lineage>
        <taxon>Bacteria</taxon>
        <taxon>Pseudomonadati</taxon>
        <taxon>Pseudomonadota</taxon>
        <taxon>Gammaproteobacteria</taxon>
        <taxon>Lysobacterales</taxon>
        <taxon>Lysobacteraceae</taxon>
        <taxon>Thermomonas</taxon>
    </lineage>
</organism>
<dbReference type="KEGG" id="tcn:H9L16_09700"/>
<feature type="transmembrane region" description="Helical" evidence="1">
    <location>
        <begin position="76"/>
        <end position="104"/>
    </location>
</feature>
<dbReference type="AlphaFoldDB" id="A0A7G9SMB9"/>
<feature type="transmembrane region" description="Helical" evidence="1">
    <location>
        <begin position="161"/>
        <end position="180"/>
    </location>
</feature>
<keyword evidence="1" id="KW-0812">Transmembrane</keyword>
<feature type="transmembrane region" description="Helical" evidence="1">
    <location>
        <begin position="125"/>
        <end position="149"/>
    </location>
</feature>
<sequence>MTMDLDDIKSAWQTLDARLARQDALQLELLRGQKQAQARRNLRPLLFGMALQAMLGIGLVLLGVGCWHNNLDVPGLLAAGIALHAFGILHIALAGIVSGLATTLDYALPVLAIQKRLRLLLRVQVLNSNLCGAPWWVLWVLVVIGFAGLSPERVPAPTPTWIWISLVIGTIGTLATWLWAARGTRGPRDPLARMDDGADGIRRSLRVYEDLERFERE</sequence>
<evidence type="ECO:0000313" key="2">
    <source>
        <dbReference type="EMBL" id="QNN68994.1"/>
    </source>
</evidence>